<proteinExistence type="predicted"/>
<feature type="transmembrane region" description="Helical" evidence="1">
    <location>
        <begin position="260"/>
        <end position="277"/>
    </location>
</feature>
<dbReference type="Proteomes" id="UP001596058">
    <property type="component" value="Unassembled WGS sequence"/>
</dbReference>
<dbReference type="InterPro" id="IPR011701">
    <property type="entry name" value="MFS"/>
</dbReference>
<dbReference type="RefSeq" id="WP_379513250.1">
    <property type="nucleotide sequence ID" value="NZ_JBHSPA010000011.1"/>
</dbReference>
<organism evidence="2 3">
    <name type="scientific">Nonomuraea insulae</name>
    <dbReference type="NCBI Taxonomy" id="1616787"/>
    <lineage>
        <taxon>Bacteria</taxon>
        <taxon>Bacillati</taxon>
        <taxon>Actinomycetota</taxon>
        <taxon>Actinomycetes</taxon>
        <taxon>Streptosporangiales</taxon>
        <taxon>Streptosporangiaceae</taxon>
        <taxon>Nonomuraea</taxon>
    </lineage>
</organism>
<feature type="transmembrane region" description="Helical" evidence="1">
    <location>
        <begin position="289"/>
        <end position="311"/>
    </location>
</feature>
<feature type="transmembrane region" description="Helical" evidence="1">
    <location>
        <begin position="108"/>
        <end position="129"/>
    </location>
</feature>
<keyword evidence="1" id="KW-0472">Membrane</keyword>
<evidence type="ECO:0000256" key="1">
    <source>
        <dbReference type="SAM" id="Phobius"/>
    </source>
</evidence>
<keyword evidence="1" id="KW-0812">Transmembrane</keyword>
<dbReference type="Gene3D" id="1.20.1250.20">
    <property type="entry name" value="MFS general substrate transporter like domains"/>
    <property type="match status" value="1"/>
</dbReference>
<accession>A0ABW1CG25</accession>
<feature type="transmembrane region" description="Helical" evidence="1">
    <location>
        <begin position="167"/>
        <end position="185"/>
    </location>
</feature>
<evidence type="ECO:0000313" key="2">
    <source>
        <dbReference type="EMBL" id="MFC5823716.1"/>
    </source>
</evidence>
<reference evidence="3" key="1">
    <citation type="journal article" date="2019" name="Int. J. Syst. Evol. Microbiol.">
        <title>The Global Catalogue of Microorganisms (GCM) 10K type strain sequencing project: providing services to taxonomists for standard genome sequencing and annotation.</title>
        <authorList>
            <consortium name="The Broad Institute Genomics Platform"/>
            <consortium name="The Broad Institute Genome Sequencing Center for Infectious Disease"/>
            <person name="Wu L."/>
            <person name="Ma J."/>
        </authorList>
    </citation>
    <scope>NUCLEOTIDE SEQUENCE [LARGE SCALE GENOMIC DNA]</scope>
    <source>
        <strain evidence="3">CCUG 53903</strain>
    </source>
</reference>
<feature type="transmembrane region" description="Helical" evidence="1">
    <location>
        <begin position="54"/>
        <end position="72"/>
    </location>
</feature>
<name>A0ABW1CG25_9ACTN</name>
<keyword evidence="1" id="KW-1133">Transmembrane helix</keyword>
<evidence type="ECO:0000313" key="3">
    <source>
        <dbReference type="Proteomes" id="UP001596058"/>
    </source>
</evidence>
<feature type="transmembrane region" description="Helical" evidence="1">
    <location>
        <begin position="351"/>
        <end position="371"/>
    </location>
</feature>
<feature type="transmembrane region" description="Helical" evidence="1">
    <location>
        <begin position="84"/>
        <end position="102"/>
    </location>
</feature>
<protein>
    <submittedName>
        <fullName evidence="2">MFS transporter</fullName>
    </submittedName>
</protein>
<keyword evidence="3" id="KW-1185">Reference proteome</keyword>
<sequence length="406" mass="41283">MENAIKDWRGRSYRPGPVPADRVRMFRLALAAMAAISPLQYGYAALLAKEGTGLTLLAVWIACQAAGALPALHLVRRRRLDVRACLAAGAVLSGLGLAMAALSPASLVGYALLGGLGAGLVYGVCGEVVSSWYPERPAARVGLITGAFGYGAVPLLVWTGIAPGATTAAFLVCAVLATAVIATAARHLRLPPLLWWPGDVDPRTHALDAARLRTSPEAVKQFGPAQALRTRTLPALALILTCAGAVSLFDVIVVAGTGTWGALALLVALNGAGRSVAMRAAELYGRRRVLAAVFGSLALGQVLLAVAVQNAAGGVPLWLGAVAAGLGGGAFYPLLASLVRELFGTERATEIHAVVYSAKAVAGVVAVALALMPPGAALLAAAALAALPALATPRLRIPGLPATIPL</sequence>
<dbReference type="SUPFAM" id="SSF103473">
    <property type="entry name" value="MFS general substrate transporter"/>
    <property type="match status" value="1"/>
</dbReference>
<feature type="transmembrane region" description="Helical" evidence="1">
    <location>
        <begin position="235"/>
        <end position="254"/>
    </location>
</feature>
<feature type="transmembrane region" description="Helical" evidence="1">
    <location>
        <begin position="141"/>
        <end position="161"/>
    </location>
</feature>
<comment type="caution">
    <text evidence="2">The sequence shown here is derived from an EMBL/GenBank/DDBJ whole genome shotgun (WGS) entry which is preliminary data.</text>
</comment>
<gene>
    <name evidence="2" type="ORF">ACFPZ3_07645</name>
</gene>
<dbReference type="Pfam" id="PF07690">
    <property type="entry name" value="MFS_1"/>
    <property type="match status" value="1"/>
</dbReference>
<dbReference type="EMBL" id="JBHSPA010000011">
    <property type="protein sequence ID" value="MFC5823716.1"/>
    <property type="molecule type" value="Genomic_DNA"/>
</dbReference>
<dbReference type="InterPro" id="IPR036259">
    <property type="entry name" value="MFS_trans_sf"/>
</dbReference>
<feature type="transmembrane region" description="Helical" evidence="1">
    <location>
        <begin position="317"/>
        <end position="339"/>
    </location>
</feature>